<reference evidence="2 3" key="1">
    <citation type="submission" date="2019-07" db="EMBL/GenBank/DDBJ databases">
        <title>Whole genome shotgun sequence of Acetobacter nitrogenifigens NBRC 105050.</title>
        <authorList>
            <person name="Hosoyama A."/>
            <person name="Uohara A."/>
            <person name="Ohji S."/>
            <person name="Ichikawa N."/>
        </authorList>
    </citation>
    <scope>NUCLEOTIDE SEQUENCE [LARGE SCALE GENOMIC DNA]</scope>
    <source>
        <strain evidence="2 3">NBRC 105050</strain>
    </source>
</reference>
<dbReference type="Pfam" id="PF09250">
    <property type="entry name" value="Prim-Pol"/>
    <property type="match status" value="1"/>
</dbReference>
<organism evidence="2 3">
    <name type="scientific">Acetobacter nitrogenifigens DSM 23921 = NBRC 105050</name>
    <dbReference type="NCBI Taxonomy" id="1120919"/>
    <lineage>
        <taxon>Bacteria</taxon>
        <taxon>Pseudomonadati</taxon>
        <taxon>Pseudomonadota</taxon>
        <taxon>Alphaproteobacteria</taxon>
        <taxon>Acetobacterales</taxon>
        <taxon>Acetobacteraceae</taxon>
        <taxon>Acetobacter</taxon>
    </lineage>
</organism>
<sequence>MSAALKTVSDSPVALEAARLASRGLTVFPCHEDKRPTCKWGDLATSSPDDALMLWRTYHGALIGVVTGRSSNIVVLDLDLQHPTADEWYGEHCTRLQGHRMHRTRSGGLHVLFKYRSGVTNRNPRGTDGQKTVGVDMRGEGGYIIWWPATGLEVIDNIRPQPMPAWLVEMVTPPPAPKADLAKIENGLRDADRYVAGAVRAAVASVASCREGGRNHTLNAETYALARFIASGHLTTSDVAAAMAAAAMQAGLDKSEIEKTIASALRARMAG</sequence>
<dbReference type="AlphaFoldDB" id="A0A511XD13"/>
<evidence type="ECO:0000313" key="3">
    <source>
        <dbReference type="Proteomes" id="UP000321635"/>
    </source>
</evidence>
<dbReference type="EMBL" id="BJYF01000021">
    <property type="protein sequence ID" value="GEN60854.1"/>
    <property type="molecule type" value="Genomic_DNA"/>
</dbReference>
<feature type="domain" description="DNA primase/polymerase bifunctional N-terminal" evidence="1">
    <location>
        <begin position="17"/>
        <end position="167"/>
    </location>
</feature>
<comment type="caution">
    <text evidence="2">The sequence shown here is derived from an EMBL/GenBank/DDBJ whole genome shotgun (WGS) entry which is preliminary data.</text>
</comment>
<dbReference type="SMART" id="SM00943">
    <property type="entry name" value="Prim-Pol"/>
    <property type="match status" value="1"/>
</dbReference>
<protein>
    <recommendedName>
        <fullName evidence="1">DNA primase/polymerase bifunctional N-terminal domain-containing protein</fullName>
    </recommendedName>
</protein>
<dbReference type="Proteomes" id="UP000321635">
    <property type="component" value="Unassembled WGS sequence"/>
</dbReference>
<accession>A0A511XD13</accession>
<dbReference type="STRING" id="1120919.GCA_000429165_02845"/>
<dbReference type="CDD" id="cd04859">
    <property type="entry name" value="Prim_Pol"/>
    <property type="match status" value="1"/>
</dbReference>
<proteinExistence type="predicted"/>
<keyword evidence="3" id="KW-1185">Reference proteome</keyword>
<dbReference type="RefSeq" id="WP_026398450.1">
    <property type="nucleotide sequence ID" value="NZ_AUBI01000012.1"/>
</dbReference>
<evidence type="ECO:0000259" key="1">
    <source>
        <dbReference type="SMART" id="SM00943"/>
    </source>
</evidence>
<evidence type="ECO:0000313" key="2">
    <source>
        <dbReference type="EMBL" id="GEN60854.1"/>
    </source>
</evidence>
<dbReference type="InterPro" id="IPR015330">
    <property type="entry name" value="DNA_primase/pol_bifunc_N"/>
</dbReference>
<dbReference type="OrthoDB" id="123525at2"/>
<name>A0A511XD13_9PROT</name>
<dbReference type="SUPFAM" id="SSF56747">
    <property type="entry name" value="Prim-pol domain"/>
    <property type="match status" value="1"/>
</dbReference>
<gene>
    <name evidence="2" type="ORF">ANI02nite_27380</name>
</gene>